<comment type="caution">
    <text evidence="1">The sequence shown here is derived from an EMBL/GenBank/DDBJ whole genome shotgun (WGS) entry which is preliminary data.</text>
</comment>
<dbReference type="Pfam" id="PF19892">
    <property type="entry name" value="DUF6365"/>
    <property type="match status" value="1"/>
</dbReference>
<keyword evidence="2" id="KW-1185">Reference proteome</keyword>
<dbReference type="Proteomes" id="UP001500879">
    <property type="component" value="Unassembled WGS sequence"/>
</dbReference>
<dbReference type="InterPro" id="IPR045945">
    <property type="entry name" value="DUF6365"/>
</dbReference>
<accession>A0ABN0YNC5</accession>
<gene>
    <name evidence="1" type="ORF">GCM10010357_24270</name>
</gene>
<evidence type="ECO:0008006" key="3">
    <source>
        <dbReference type="Google" id="ProtNLM"/>
    </source>
</evidence>
<reference evidence="1 2" key="1">
    <citation type="journal article" date="2019" name="Int. J. Syst. Evol. Microbiol.">
        <title>The Global Catalogue of Microorganisms (GCM) 10K type strain sequencing project: providing services to taxonomists for standard genome sequencing and annotation.</title>
        <authorList>
            <consortium name="The Broad Institute Genomics Platform"/>
            <consortium name="The Broad Institute Genome Sequencing Center for Infectious Disease"/>
            <person name="Wu L."/>
            <person name="Ma J."/>
        </authorList>
    </citation>
    <scope>NUCLEOTIDE SEQUENCE [LARGE SCALE GENOMIC DNA]</scope>
    <source>
        <strain evidence="1 2">JCM 4788</strain>
    </source>
</reference>
<name>A0ABN0YNC5_9ACTN</name>
<evidence type="ECO:0000313" key="1">
    <source>
        <dbReference type="EMBL" id="GAA0402339.1"/>
    </source>
</evidence>
<dbReference type="EMBL" id="BAAABX010000023">
    <property type="protein sequence ID" value="GAA0402339.1"/>
    <property type="molecule type" value="Genomic_DNA"/>
</dbReference>
<sequence>MRIMIVCPGRFSLGELHNAMLLAGQLRRAGMSPLLVVAPQNAAYASAAGVPVREFAPRLTRQDAQLAAIAREFDPDGVVLADHHLLTLEPAPVTLDGLRALGRPLAAVDSLALGAGAPGMTMEIARLPGAEAVRRWYAPRIDIPPLPEDVTPLRPVPVAPPNRTDGAFRLYDTPPVVDRDRALAVRTAHGVGEDGLLVVFPKSAWASTAFDYIAKATGSRCDHRGLFRAWLARILRRLDRPVTVVGVGRGPAASGPADDAVRFVNSAPLPLRDFTELLGAADLFLTDNITSCAMARATLLGTPAVALLHEGGTVPPQDPADQAVLDAFEEHLPGVLFPYAVFPYGWRAELAPLLTGNPFLDAVARAPVYHAAAAAERIAEVLAASGRGRVPGRDELLASMTHLPDGPQAVAAWLHTRR</sequence>
<dbReference type="RefSeq" id="WP_344023043.1">
    <property type="nucleotide sequence ID" value="NZ_BAAABX010000023.1"/>
</dbReference>
<evidence type="ECO:0000313" key="2">
    <source>
        <dbReference type="Proteomes" id="UP001500879"/>
    </source>
</evidence>
<protein>
    <recommendedName>
        <fullName evidence="3">Glycosyltransferase</fullName>
    </recommendedName>
</protein>
<dbReference type="SUPFAM" id="SSF53756">
    <property type="entry name" value="UDP-Glycosyltransferase/glycogen phosphorylase"/>
    <property type="match status" value="1"/>
</dbReference>
<proteinExistence type="predicted"/>
<organism evidence="1 2">
    <name type="scientific">Streptomyces luteireticuli</name>
    <dbReference type="NCBI Taxonomy" id="173858"/>
    <lineage>
        <taxon>Bacteria</taxon>
        <taxon>Bacillati</taxon>
        <taxon>Actinomycetota</taxon>
        <taxon>Actinomycetes</taxon>
        <taxon>Kitasatosporales</taxon>
        <taxon>Streptomycetaceae</taxon>
        <taxon>Streptomyces</taxon>
    </lineage>
</organism>